<dbReference type="Proteomes" id="UP000234384">
    <property type="component" value="Unassembled WGS sequence"/>
</dbReference>
<dbReference type="Pfam" id="PF14088">
    <property type="entry name" value="DUF4268"/>
    <property type="match status" value="1"/>
</dbReference>
<name>A0A2I1JYV5_9LACT</name>
<dbReference type="AlphaFoldDB" id="A0A2I1JYV5"/>
<dbReference type="GO" id="GO:0003676">
    <property type="term" value="F:nucleic acid binding"/>
    <property type="evidence" value="ECO:0007669"/>
    <property type="project" value="InterPro"/>
</dbReference>
<dbReference type="InterPro" id="IPR011856">
    <property type="entry name" value="tRNA_endonuc-like_dom_sf"/>
</dbReference>
<comment type="caution">
    <text evidence="2">The sequence shown here is derived from an EMBL/GenBank/DDBJ whole genome shotgun (WGS) entry which is preliminary data.</text>
</comment>
<dbReference type="RefSeq" id="WP_101954386.1">
    <property type="nucleotide sequence ID" value="NZ_PKHE01000013.1"/>
</dbReference>
<evidence type="ECO:0000313" key="2">
    <source>
        <dbReference type="EMBL" id="PKY88578.1"/>
    </source>
</evidence>
<protein>
    <submittedName>
        <fullName evidence="2">DUF4268 domain-containing protein</fullName>
    </submittedName>
</protein>
<dbReference type="Gene3D" id="3.40.1350.10">
    <property type="match status" value="1"/>
</dbReference>
<feature type="domain" description="DUF4268" evidence="1">
    <location>
        <begin position="178"/>
        <end position="309"/>
    </location>
</feature>
<evidence type="ECO:0000313" key="3">
    <source>
        <dbReference type="Proteomes" id="UP000234384"/>
    </source>
</evidence>
<evidence type="ECO:0000259" key="1">
    <source>
        <dbReference type="Pfam" id="PF14088"/>
    </source>
</evidence>
<dbReference type="EMBL" id="PKHE01000013">
    <property type="protein sequence ID" value="PKY88578.1"/>
    <property type="molecule type" value="Genomic_DNA"/>
</dbReference>
<accession>A0A2I1JYV5</accession>
<proteinExistence type="predicted"/>
<reference evidence="2 3" key="1">
    <citation type="submission" date="2017-12" db="EMBL/GenBank/DDBJ databases">
        <title>Phylogenetic diversity of female urinary microbiome.</title>
        <authorList>
            <person name="Thomas-White K."/>
            <person name="Wolfe A.J."/>
        </authorList>
    </citation>
    <scope>NUCLEOTIDE SEQUENCE [LARGE SCALE GENOMIC DNA]</scope>
    <source>
        <strain evidence="2 3">UMB0898</strain>
    </source>
</reference>
<gene>
    <name evidence="2" type="ORF">CYJ57_05490</name>
</gene>
<dbReference type="OrthoDB" id="570199at2"/>
<sequence>MSSNIPLGKLIEVDIRELWAHEQYNFSNWLAKEDNIELLNEAVGLTLADIDKEVYVGSYRCDLVAVDETTGEKIIIENQLGSTDHDHLGKVITYASGLNATVIIWIVKEAREEHKSAIEWLNNNMAEEISFFLLEVKAYRIGDSLPAPMFKIVEKPNDFIKSNKNVKNGDLSKTQAERLNFWTEFNRVVTERGKPFNLRKATTAHWYDVAIGTSEALISITLVNKDGSIGVDLYVRDNKDLFDSLYENKDEIESKLGFRMRWERLDDKKASRVKSYISGLNFNKQDNYPELMNQVVDRVVRIRDVFKGYIL</sequence>
<dbReference type="InterPro" id="IPR025364">
    <property type="entry name" value="DUF4268"/>
</dbReference>
<organism evidence="2 3">
    <name type="scientific">Falseniella ignava</name>
    <dbReference type="NCBI Taxonomy" id="137730"/>
    <lineage>
        <taxon>Bacteria</taxon>
        <taxon>Bacillati</taxon>
        <taxon>Bacillota</taxon>
        <taxon>Bacilli</taxon>
        <taxon>Lactobacillales</taxon>
        <taxon>Aerococcaceae</taxon>
        <taxon>Falseniella</taxon>
    </lineage>
</organism>